<dbReference type="SMART" id="SM00028">
    <property type="entry name" value="TPR"/>
    <property type="match status" value="6"/>
</dbReference>
<dbReference type="AlphaFoldDB" id="A0A6P5KQR7"/>
<dbReference type="SUPFAM" id="SSF48452">
    <property type="entry name" value="TPR-like"/>
    <property type="match status" value="2"/>
</dbReference>
<dbReference type="InParanoid" id="A0A6P5KQR7"/>
<dbReference type="Pfam" id="PF07721">
    <property type="entry name" value="TPR_4"/>
    <property type="match status" value="1"/>
</dbReference>
<reference evidence="4" key="1">
    <citation type="submission" date="2025-08" db="UniProtKB">
        <authorList>
            <consortium name="RefSeq"/>
        </authorList>
    </citation>
    <scope>IDENTIFICATION</scope>
    <source>
        <tissue evidence="4">Spleen</tissue>
    </source>
</reference>
<dbReference type="GO" id="GO:0042802">
    <property type="term" value="F:identical protein binding"/>
    <property type="evidence" value="ECO:0007669"/>
    <property type="project" value="InterPro"/>
</dbReference>
<dbReference type="InterPro" id="IPR011990">
    <property type="entry name" value="TPR-like_helical_dom_sf"/>
</dbReference>
<feature type="repeat" description="TPR" evidence="1">
    <location>
        <begin position="234"/>
        <end position="267"/>
    </location>
</feature>
<dbReference type="OMA" id="ASSCPMF"/>
<evidence type="ECO:0000313" key="4">
    <source>
        <dbReference type="RefSeq" id="XP_020847167.1"/>
    </source>
</evidence>
<dbReference type="PANTHER" id="PTHR47050">
    <property type="entry name" value="TETRATRICOPEPTIDE REPEAT PROTEIN 24"/>
    <property type="match status" value="1"/>
</dbReference>
<feature type="compositionally biased region" description="Basic residues" evidence="2">
    <location>
        <begin position="19"/>
        <end position="29"/>
    </location>
</feature>
<dbReference type="InterPro" id="IPR011717">
    <property type="entry name" value="TPR-4"/>
</dbReference>
<dbReference type="InterPro" id="IPR024812">
    <property type="entry name" value="TPR_24"/>
</dbReference>
<dbReference type="RefSeq" id="XP_020847167.1">
    <property type="nucleotide sequence ID" value="XM_020991508.1"/>
</dbReference>
<dbReference type="Pfam" id="PF13424">
    <property type="entry name" value="TPR_12"/>
    <property type="match status" value="1"/>
</dbReference>
<evidence type="ECO:0000256" key="1">
    <source>
        <dbReference type="PROSITE-ProRule" id="PRU00339"/>
    </source>
</evidence>
<accession>A0A6P5KQR7</accession>
<dbReference type="GeneID" id="110211912"/>
<dbReference type="InterPro" id="IPR019734">
    <property type="entry name" value="TPR_rpt"/>
</dbReference>
<dbReference type="Gene3D" id="1.25.40.10">
    <property type="entry name" value="Tetratricopeptide repeat domain"/>
    <property type="match status" value="2"/>
</dbReference>
<keyword evidence="3" id="KW-1185">Reference proteome</keyword>
<feature type="region of interest" description="Disordered" evidence="2">
    <location>
        <begin position="490"/>
        <end position="520"/>
    </location>
</feature>
<dbReference type="FunCoup" id="A0A6P5KQR7">
    <property type="interactions" value="1"/>
</dbReference>
<dbReference type="KEGG" id="pcw:110211912"/>
<proteinExistence type="predicted"/>
<sequence length="533" mass="57869">MSSPASEDSSLGPGTKAWPAKKRKKKKKHLEASIQTLTQAGHGALKDGRNDEALVSFHRAFLLALEAQRGRDTRVLQACAFNLGAAYVETGDPARGLRLFLWAKPEEKASGACHGDQCFNVALAYHALGDLPQALVWYHKALGHYQPRGDQGRTQEKMAACYQALGHPGQAAHCLREAGQAYAQAGRPWAAALALGAAGGCMLKSRHHKVEEVVQVLEESRRLAEKSTSRRLLGKLYNDLGLSYSQLHLFPLAAESFLQALPLCPEPGAKAIVLRNLGAAHNALGNFREAQKLHQKAAALYGSAGQRQEQGECFGGLAFALSQLGEHEAARDNYLHALQAAQDAGDVKGQWQALEGLGAAAACLGQPDQAVRRYKEALALLVQCQKEPPSVQERLVAKLADSMRNHLTLRGLDPDPYLSLTRVRPQAMSRASSSKPCYQILGGQAKGPTQCRSAASWEEEEEVTVNLPMTSPKWRLDRLRPLSFHRSGVLKDGKPSILSSNGPQANRSHEGPPTTLSRNVCRRPTKSSFCMVM</sequence>
<dbReference type="PANTHER" id="PTHR47050:SF2">
    <property type="entry name" value="TETRATRICOPEPTIDE REPEAT PROTEIN 24"/>
    <property type="match status" value="1"/>
</dbReference>
<evidence type="ECO:0000256" key="2">
    <source>
        <dbReference type="SAM" id="MobiDB-lite"/>
    </source>
</evidence>
<protein>
    <submittedName>
        <fullName evidence="4">Tetratricopeptide repeat protein 24 isoform X1</fullName>
    </submittedName>
</protein>
<feature type="compositionally biased region" description="Polar residues" evidence="2">
    <location>
        <begin position="497"/>
        <end position="506"/>
    </location>
</feature>
<organism evidence="3 4">
    <name type="scientific">Phascolarctos cinereus</name>
    <name type="common">Koala</name>
    <dbReference type="NCBI Taxonomy" id="38626"/>
    <lineage>
        <taxon>Eukaryota</taxon>
        <taxon>Metazoa</taxon>
        <taxon>Chordata</taxon>
        <taxon>Craniata</taxon>
        <taxon>Vertebrata</taxon>
        <taxon>Euteleostomi</taxon>
        <taxon>Mammalia</taxon>
        <taxon>Metatheria</taxon>
        <taxon>Diprotodontia</taxon>
        <taxon>Phascolarctidae</taxon>
        <taxon>Phascolarctos</taxon>
    </lineage>
</organism>
<dbReference type="Proteomes" id="UP000515140">
    <property type="component" value="Unplaced"/>
</dbReference>
<evidence type="ECO:0000313" key="3">
    <source>
        <dbReference type="Proteomes" id="UP000515140"/>
    </source>
</evidence>
<name>A0A6P5KQR7_PHACI</name>
<keyword evidence="1" id="KW-0802">TPR repeat</keyword>
<dbReference type="PROSITE" id="PS50005">
    <property type="entry name" value="TPR"/>
    <property type="match status" value="1"/>
</dbReference>
<dbReference type="CTD" id="164118"/>
<feature type="region of interest" description="Disordered" evidence="2">
    <location>
        <begin position="1"/>
        <end position="29"/>
    </location>
</feature>
<gene>
    <name evidence="4" type="primary">TTC24</name>
</gene>